<dbReference type="InterPro" id="IPR051159">
    <property type="entry name" value="Hexapeptide_acetyltransf"/>
</dbReference>
<accession>A0A1M4YUU1</accession>
<name>A0A1M4YUU1_9BACE</name>
<dbReference type="AlphaFoldDB" id="A0A1M4YUU1"/>
<dbReference type="PANTHER" id="PTHR23416">
    <property type="entry name" value="SIALIC ACID SYNTHASE-RELATED"/>
    <property type="match status" value="1"/>
</dbReference>
<dbReference type="OrthoDB" id="9814490at2"/>
<evidence type="ECO:0008006" key="3">
    <source>
        <dbReference type="Google" id="ProtNLM"/>
    </source>
</evidence>
<protein>
    <recommendedName>
        <fullName evidence="3">Transferase hexapeptide (Six repeat-containing protein)</fullName>
    </recommendedName>
</protein>
<dbReference type="SUPFAM" id="SSF51161">
    <property type="entry name" value="Trimeric LpxA-like enzymes"/>
    <property type="match status" value="1"/>
</dbReference>
<dbReference type="Gene3D" id="2.160.10.10">
    <property type="entry name" value="Hexapeptide repeat proteins"/>
    <property type="match status" value="1"/>
</dbReference>
<dbReference type="Proteomes" id="UP000184436">
    <property type="component" value="Unassembled WGS sequence"/>
</dbReference>
<gene>
    <name evidence="1" type="ORF">SAMN05444349_11142</name>
</gene>
<evidence type="ECO:0000313" key="1">
    <source>
        <dbReference type="EMBL" id="SHF09337.1"/>
    </source>
</evidence>
<keyword evidence="2" id="KW-1185">Reference proteome</keyword>
<dbReference type="STRING" id="871325.SAMN05444349_11142"/>
<evidence type="ECO:0000313" key="2">
    <source>
        <dbReference type="Proteomes" id="UP000184436"/>
    </source>
</evidence>
<sequence>MTLYRFKRIWSMLKSLPYSLYFNFHYLPIRQAIKLPIILYSPHFWSLKGKIIIDAPQIYFRMIRLGLFNGGLSNGHGFVWMNEAGTVIFHGKFTVGPGSVIKIAHPKAILEFGDNVCNASSLKIDCHYRISIGEKTRFGWNVTIMDSNLHRLKNEDGTWKGKGYDMVDIGGNTWISSQCVVLPGTKFPSYSVCALGSILNKDYSNNERGLYAGRPAKLIKAGIWRDMSDDIVHYDENL</sequence>
<dbReference type="InterPro" id="IPR011004">
    <property type="entry name" value="Trimer_LpxA-like_sf"/>
</dbReference>
<proteinExistence type="predicted"/>
<dbReference type="EMBL" id="FQVD01000011">
    <property type="protein sequence ID" value="SHF09337.1"/>
    <property type="molecule type" value="Genomic_DNA"/>
</dbReference>
<reference evidence="1 2" key="1">
    <citation type="submission" date="2016-11" db="EMBL/GenBank/DDBJ databases">
        <authorList>
            <person name="Jaros S."/>
            <person name="Januszkiewicz K."/>
            <person name="Wedrychowicz H."/>
        </authorList>
    </citation>
    <scope>NUCLEOTIDE SEQUENCE [LARGE SCALE GENOMIC DNA]</scope>
    <source>
        <strain evidence="1 2">DSM 26883</strain>
    </source>
</reference>
<organism evidence="1 2">
    <name type="scientific">Bacteroides faecichinchillae</name>
    <dbReference type="NCBI Taxonomy" id="871325"/>
    <lineage>
        <taxon>Bacteria</taxon>
        <taxon>Pseudomonadati</taxon>
        <taxon>Bacteroidota</taxon>
        <taxon>Bacteroidia</taxon>
        <taxon>Bacteroidales</taxon>
        <taxon>Bacteroidaceae</taxon>
        <taxon>Bacteroides</taxon>
    </lineage>
</organism>